<protein>
    <submittedName>
        <fullName evidence="2">Uncharacterized protein</fullName>
    </submittedName>
</protein>
<dbReference type="Proteomes" id="UP000464754">
    <property type="component" value="Chromosome"/>
</dbReference>
<evidence type="ECO:0000313" key="3">
    <source>
        <dbReference type="Proteomes" id="UP000464754"/>
    </source>
</evidence>
<reference evidence="3" key="1">
    <citation type="submission" date="2019-05" db="EMBL/GenBank/DDBJ databases">
        <title>Complete genome sequencing of Absiella argi strain JCM 30884.</title>
        <authorList>
            <person name="Sakamoto M."/>
            <person name="Murakami T."/>
            <person name="Mori H."/>
        </authorList>
    </citation>
    <scope>NUCLEOTIDE SEQUENCE [LARGE SCALE GENOMIC DNA]</scope>
    <source>
        <strain evidence="3">JCM 30884</strain>
    </source>
</reference>
<accession>A0A6N4TIV7</accession>
<keyword evidence="3" id="KW-1185">Reference proteome</keyword>
<evidence type="ECO:0000256" key="1">
    <source>
        <dbReference type="SAM" id="Coils"/>
    </source>
</evidence>
<evidence type="ECO:0000313" key="2">
    <source>
        <dbReference type="EMBL" id="BBK22647.1"/>
    </source>
</evidence>
<organism evidence="2 3">
    <name type="scientific">Amedibacterium intestinale</name>
    <dbReference type="NCBI Taxonomy" id="2583452"/>
    <lineage>
        <taxon>Bacteria</taxon>
        <taxon>Bacillati</taxon>
        <taxon>Bacillota</taxon>
        <taxon>Erysipelotrichia</taxon>
        <taxon>Erysipelotrichales</taxon>
        <taxon>Erysipelotrichaceae</taxon>
        <taxon>Amedibacterium</taxon>
    </lineage>
</organism>
<sequence length="44" mass="5197">MEIFICIIFSLLIGFSAGYQKKRKKLEKRIAELENQREYSEGSE</sequence>
<gene>
    <name evidence="2" type="ORF">Aargi30884_15500</name>
</gene>
<dbReference type="EMBL" id="AP019695">
    <property type="protein sequence ID" value="BBK22647.1"/>
    <property type="molecule type" value="Genomic_DNA"/>
</dbReference>
<proteinExistence type="predicted"/>
<keyword evidence="1" id="KW-0175">Coiled coil</keyword>
<dbReference type="RefSeq" id="WP_270417351.1">
    <property type="nucleotide sequence ID" value="NZ_AP019695.1"/>
</dbReference>
<dbReference type="KEGG" id="aarg:Aargi30884_15500"/>
<dbReference type="AlphaFoldDB" id="A0A6N4TIV7"/>
<feature type="coiled-coil region" evidence="1">
    <location>
        <begin position="16"/>
        <end position="43"/>
    </location>
</feature>
<name>A0A6N4TIV7_9FIRM</name>